<feature type="compositionally biased region" description="Basic and acidic residues" evidence="1">
    <location>
        <begin position="152"/>
        <end position="162"/>
    </location>
</feature>
<dbReference type="Proteomes" id="UP000225706">
    <property type="component" value="Unassembled WGS sequence"/>
</dbReference>
<dbReference type="PANTHER" id="PTHR32000:SF3">
    <property type="entry name" value="RIKEN CDNA A830018L16 GENE"/>
    <property type="match status" value="1"/>
</dbReference>
<protein>
    <submittedName>
        <fullName evidence="2">Uncharacterized protein C8orf34-like</fullName>
    </submittedName>
</protein>
<keyword evidence="3" id="KW-1185">Reference proteome</keyword>
<dbReference type="Gene3D" id="1.20.890.10">
    <property type="entry name" value="cAMP-dependent protein kinase regulatory subunit, dimerization-anchoring domain"/>
    <property type="match status" value="1"/>
</dbReference>
<feature type="region of interest" description="Disordered" evidence="1">
    <location>
        <begin position="381"/>
        <end position="457"/>
    </location>
</feature>
<dbReference type="CDD" id="cd22980">
    <property type="entry name" value="DD_VEST1"/>
    <property type="match status" value="1"/>
</dbReference>
<proteinExistence type="predicted"/>
<dbReference type="Pfam" id="PF17824">
    <property type="entry name" value="DUF5586"/>
    <property type="match status" value="2"/>
</dbReference>
<dbReference type="InterPro" id="IPR040687">
    <property type="entry name" value="DUF5586"/>
</dbReference>
<reference evidence="3" key="1">
    <citation type="journal article" date="2017" name="bioRxiv">
        <title>Comparative analysis of the genomes of Stylophora pistillata and Acropora digitifera provides evidence for extensive differences between species of corals.</title>
        <authorList>
            <person name="Voolstra C.R."/>
            <person name="Li Y."/>
            <person name="Liew Y.J."/>
            <person name="Baumgarten S."/>
            <person name="Zoccola D."/>
            <person name="Flot J.-F."/>
            <person name="Tambutte S."/>
            <person name="Allemand D."/>
            <person name="Aranda M."/>
        </authorList>
    </citation>
    <scope>NUCLEOTIDE SEQUENCE [LARGE SCALE GENOMIC DNA]</scope>
</reference>
<comment type="caution">
    <text evidence="2">The sequence shown here is derived from an EMBL/GenBank/DDBJ whole genome shotgun (WGS) entry which is preliminary data.</text>
</comment>
<dbReference type="EMBL" id="LSMT01000679">
    <property type="protein sequence ID" value="PFX15159.1"/>
    <property type="molecule type" value="Genomic_DNA"/>
</dbReference>
<accession>A0A2B4REC4</accession>
<sequence>MAAQQVQEYLERHRIGALFEDLMAKVIKDTPEDPVGYLIKVLKKLYSEGSKGHGSSLPPSGSKISFARSMGLSGSPALRHSFDEDRGMLAKSWAGLDSRADGSRPRPSSASKTMGRDYPRPWLSGSKPMRSAGTGDRDNMRPPARTGQTQGDVERPPWDHRTAVPSQDFDEWFNMQHRQTRTADQDVKAHQGTSSWGRNGEMEVPAQRTVIYNRRAASSGPVNYVDDNLEDELNMGKDIKIREEENDSSSVASYESSRSRKTKARHAAEEHRRQLQSLLMNKSHSGGDVNGMDNAEDLHDDGTELLENMDDLESEGVSRLSSKGSRLAKSIRQGTGTSESIRVSICARCAKVITGQASDKKSEVGSVYSGSEVDDNFESVSQVGSTVGRSRPPVWPSGFDSESDSSLRKGQQHMWQSPGRSPGRSPVKGKHMFRGGSFTTEQPDSSRPPSASSSRSDVVYFGRQQKSWNFDGYSSDNDTEVNFDRVGSPQLQGSRPWNRAPLESGSETDWDTRQSEPQNGDLPGSTAAMNQTQLNKRKHYIKSGLSSLERFTLRTDFTISPVQDL</sequence>
<dbReference type="SUPFAM" id="SSF47391">
    <property type="entry name" value="Dimerization-anchoring domain of cAMP-dependent PK regulatory subunit"/>
    <property type="match status" value="1"/>
</dbReference>
<feature type="region of interest" description="Disordered" evidence="1">
    <location>
        <begin position="96"/>
        <end position="164"/>
    </location>
</feature>
<feature type="region of interest" description="Disordered" evidence="1">
    <location>
        <begin position="237"/>
        <end position="272"/>
    </location>
</feature>
<feature type="region of interest" description="Disordered" evidence="1">
    <location>
        <begin position="179"/>
        <end position="200"/>
    </location>
</feature>
<dbReference type="OrthoDB" id="5972868at2759"/>
<organism evidence="2 3">
    <name type="scientific">Stylophora pistillata</name>
    <name type="common">Smooth cauliflower coral</name>
    <dbReference type="NCBI Taxonomy" id="50429"/>
    <lineage>
        <taxon>Eukaryota</taxon>
        <taxon>Metazoa</taxon>
        <taxon>Cnidaria</taxon>
        <taxon>Anthozoa</taxon>
        <taxon>Hexacorallia</taxon>
        <taxon>Scleractinia</taxon>
        <taxon>Astrocoeniina</taxon>
        <taxon>Pocilloporidae</taxon>
        <taxon>Stylophora</taxon>
    </lineage>
</organism>
<evidence type="ECO:0000313" key="3">
    <source>
        <dbReference type="Proteomes" id="UP000225706"/>
    </source>
</evidence>
<name>A0A2B4REC4_STYPI</name>
<dbReference type="PANTHER" id="PTHR32000">
    <property type="entry name" value="SIMILAR TO HYPOTHETICAL PROTEIN"/>
    <property type="match status" value="1"/>
</dbReference>
<feature type="region of interest" description="Disordered" evidence="1">
    <location>
        <begin position="280"/>
        <end position="299"/>
    </location>
</feature>
<gene>
    <name evidence="2" type="ORF">AWC38_SpisGene20641</name>
</gene>
<feature type="region of interest" description="Disordered" evidence="1">
    <location>
        <begin position="470"/>
        <end position="527"/>
    </location>
</feature>
<feature type="compositionally biased region" description="Low complexity" evidence="1">
    <location>
        <begin position="443"/>
        <end position="457"/>
    </location>
</feature>
<evidence type="ECO:0000313" key="2">
    <source>
        <dbReference type="EMBL" id="PFX15159.1"/>
    </source>
</evidence>
<evidence type="ECO:0000256" key="1">
    <source>
        <dbReference type="SAM" id="MobiDB-lite"/>
    </source>
</evidence>
<dbReference type="AlphaFoldDB" id="A0A2B4REC4"/>